<gene>
    <name evidence="4" type="ORF">E4656_07095</name>
</gene>
<dbReference type="InterPro" id="IPR032812">
    <property type="entry name" value="SbsA_Ig"/>
</dbReference>
<feature type="chain" id="PRO_5021209049" description="SbsA Ig-like domain-containing protein" evidence="2">
    <location>
        <begin position="26"/>
        <end position="574"/>
    </location>
</feature>
<keyword evidence="1 2" id="KW-0732">Signal</keyword>
<name>A0A4Z0WBM7_9GAMM</name>
<dbReference type="Pfam" id="PF13205">
    <property type="entry name" value="Big_5"/>
    <property type="match status" value="1"/>
</dbReference>
<keyword evidence="5" id="KW-1185">Reference proteome</keyword>
<sequence length="574" mass="63956">MQTQTKQIILFSLFCLLLLAGCSGDSDSTPPDELLLEWTSPEAARAIEPSEHLVARFNQALDASTVSATAFWVETENGDRLYGDISLNAGGRELELVLDEPLQLLIQYEAVLHRDLTSEAGHGLGEHHRWTFVRDIVWSEPDELAPAYMPEDLDESSNYRVRSSAALNRQGAGLIAWAEGTATFPAEGQVFHTRHHDPVLGWSDPEPITEHTGALHLIPDIAVDEAGNILLTWQVRESHPDPDTSWLFIPHYRYYSAEDGWHDLGNGPGEGNTRSLSVGPEPLGDGRFIGQYLRNNEDGERQWIYALFDPDTGWSTDDVPIPGESADIGTVDFTANGQGDALFAWQQRVGEATDGQWMLQYHADTGWSDPHHMTSWQIGPDHDMTIRSLALNDDGKAAALWAGQDEQLASPMLWSAIYEPGEGWSDAEQVTGEYGREALITVAPEGEVLALNSGNTPYRGSLYARRYESGQGWQAPETLTQNLSYPTNIMQARWDDDGSLVLLTLEASDGERDIVVWVYHPEQGWTNGSDFGRMRDNPQFLTFVLPIQGPRIMMMWAYEGPDHQSYHFLSSKGY</sequence>
<dbReference type="Proteomes" id="UP000297475">
    <property type="component" value="Unassembled WGS sequence"/>
</dbReference>
<comment type="caution">
    <text evidence="4">The sequence shown here is derived from an EMBL/GenBank/DDBJ whole genome shotgun (WGS) entry which is preliminary data.</text>
</comment>
<accession>A0A4Z0WBM7</accession>
<feature type="signal peptide" evidence="2">
    <location>
        <begin position="1"/>
        <end position="25"/>
    </location>
</feature>
<evidence type="ECO:0000256" key="1">
    <source>
        <dbReference type="ARBA" id="ARBA00022729"/>
    </source>
</evidence>
<dbReference type="RefSeq" id="WP_135482500.1">
    <property type="nucleotide sequence ID" value="NZ_SRMF01000002.1"/>
</dbReference>
<reference evidence="4 5" key="1">
    <citation type="submission" date="2019-04" db="EMBL/GenBank/DDBJ databases">
        <title>Natronospirillum operosus gen. nov., sp. nov., a haloalkaliphilic satellite isolated from decaying biomass of laboratory culture of cyanobacterium Geitlerinema sp. and proposal of Natronospirillaceae fam. nov. and Saccharospirillaceae fam. nov.</title>
        <authorList>
            <person name="Kevbrin V."/>
            <person name="Boltyanskaya Y."/>
            <person name="Koziaeva V."/>
            <person name="Grouzdev D.S."/>
            <person name="Park M."/>
            <person name="Cho J."/>
        </authorList>
    </citation>
    <scope>NUCLEOTIDE SEQUENCE [LARGE SCALE GENOMIC DNA]</scope>
    <source>
        <strain evidence="4 5">G-116</strain>
    </source>
</reference>
<dbReference type="PROSITE" id="PS51257">
    <property type="entry name" value="PROKAR_LIPOPROTEIN"/>
    <property type="match status" value="1"/>
</dbReference>
<evidence type="ECO:0000313" key="4">
    <source>
        <dbReference type="EMBL" id="TGG93945.1"/>
    </source>
</evidence>
<dbReference type="AlphaFoldDB" id="A0A4Z0WBM7"/>
<evidence type="ECO:0000256" key="2">
    <source>
        <dbReference type="SAM" id="SignalP"/>
    </source>
</evidence>
<dbReference type="OrthoDB" id="6191336at2"/>
<evidence type="ECO:0000313" key="5">
    <source>
        <dbReference type="Proteomes" id="UP000297475"/>
    </source>
</evidence>
<protein>
    <recommendedName>
        <fullName evidence="3">SbsA Ig-like domain-containing protein</fullName>
    </recommendedName>
</protein>
<dbReference type="SUPFAM" id="SSF89372">
    <property type="entry name" value="Fucose-specific lectin"/>
    <property type="match status" value="1"/>
</dbReference>
<dbReference type="EMBL" id="SRMF01000002">
    <property type="protein sequence ID" value="TGG93945.1"/>
    <property type="molecule type" value="Genomic_DNA"/>
</dbReference>
<proteinExistence type="predicted"/>
<feature type="domain" description="SbsA Ig-like" evidence="3">
    <location>
        <begin position="36"/>
        <end position="132"/>
    </location>
</feature>
<evidence type="ECO:0000259" key="3">
    <source>
        <dbReference type="Pfam" id="PF13205"/>
    </source>
</evidence>
<organism evidence="4 5">
    <name type="scientific">Natronospirillum operosum</name>
    <dbReference type="NCBI Taxonomy" id="2759953"/>
    <lineage>
        <taxon>Bacteria</taxon>
        <taxon>Pseudomonadati</taxon>
        <taxon>Pseudomonadota</taxon>
        <taxon>Gammaproteobacteria</taxon>
        <taxon>Oceanospirillales</taxon>
        <taxon>Natronospirillaceae</taxon>
        <taxon>Natronospirillum</taxon>
    </lineage>
</organism>